<evidence type="ECO:0000256" key="1">
    <source>
        <dbReference type="SAM" id="Phobius"/>
    </source>
</evidence>
<keyword evidence="1" id="KW-1133">Transmembrane helix</keyword>
<dbReference type="AlphaFoldDB" id="A0A6M5YQ86"/>
<keyword evidence="1" id="KW-0812">Transmembrane</keyword>
<feature type="transmembrane region" description="Helical" evidence="1">
    <location>
        <begin position="69"/>
        <end position="102"/>
    </location>
</feature>
<feature type="transmembrane region" description="Helical" evidence="1">
    <location>
        <begin position="246"/>
        <end position="270"/>
    </location>
</feature>
<evidence type="ECO:0008006" key="4">
    <source>
        <dbReference type="Google" id="ProtNLM"/>
    </source>
</evidence>
<dbReference type="Proteomes" id="UP000503447">
    <property type="component" value="Chromosome"/>
</dbReference>
<reference evidence="3" key="1">
    <citation type="submission" date="2020-05" db="EMBL/GenBank/DDBJ databases">
        <title>Frigoriglobus tundricola gen. nov., sp. nov., a psychrotolerant cellulolytic planctomycete of the family Gemmataceae with two divergent copies of 16S rRNA gene.</title>
        <authorList>
            <person name="Kulichevskaya I.S."/>
            <person name="Ivanova A.A."/>
            <person name="Naumoff D.G."/>
            <person name="Beletsky A.V."/>
            <person name="Rijpstra W.I.C."/>
            <person name="Sinninghe Damste J.S."/>
            <person name="Mardanov A.V."/>
            <person name="Ravin N.V."/>
            <person name="Dedysh S.N."/>
        </authorList>
    </citation>
    <scope>NUCLEOTIDE SEQUENCE [LARGE SCALE GENOMIC DNA]</scope>
    <source>
        <strain evidence="3">PL17</strain>
    </source>
</reference>
<sequence length="827" mass="89668">MGLPHEPPAPGVPRRGTFWGYALVALQLALILLIVRTYEVGSRLHFFPVLCVAAGGFLVHAALPPRFRLAFFCFLSLATVVFVLGAPDGALVIGIGAGLIGAGYLPVPFRVRAGLVLGAGLVLAVLRLDLTSPFWPVLGSMFMFRLIVFLHELQRAPARPPLGLTVAYFFPLPNVCFLFFPIFGFKTFRDTYRPGAGWADAQVGIGFLTTGLVHLLAYRLVKYYVLPSPHQLGDAAHLALFLAANYALYLHVSGYFHIITGVFHLFGFGVPRTHHNYFLAASPTDIWRRINIPWKEFMAAVFFFPAFYATRRAGTRAALAAAALWVFAMTWFLHSYQVFWITGGFTLDAFDAGLWLAAGALVAGNLMYDYARARRPRTAPDGSAGGAVRRAAAVVGTFVLVSVFWTCWNTPELLALVRVQATDPRWLAGGGRVAAVLAGAVAAGAAIQLALARPARSREPGRPSPARAAGVRVALLVVAAAAGRHEVAAQFGPEVARRVGEIRRESVTPIEAARAVRGYYEDIADAPVRAGAWLAALEGRPAPPRRTAYADLCQPADALIGHELIPGWAGDVEGYRLTINRYGMRDRSDRTREKPPGARRVALVGSSVVMGWGVGDEETFARLVEDRLNAGGAAPRYELLNFGTGKSSAIQRLAVVERRAFGFAPDAVFYFAHQDEFIEPPRHLVRLLASGYDLPPYLRDVARTAGLTPAMPPGEAEARLVPHATRIVSGVYRDLASVCRRRGVVPVWVYLPMPGVDEPPNLAREMSQLAQGAGFVVLDLSGWEGGRRSAEVKIGDVDPHANALGHRLIADRLEAAVRERPEVLGPP</sequence>
<dbReference type="SUPFAM" id="SSF52266">
    <property type="entry name" value="SGNH hydrolase"/>
    <property type="match status" value="1"/>
</dbReference>
<gene>
    <name evidence="2" type="ORF">FTUN_3075</name>
</gene>
<name>A0A6M5YQ86_9BACT</name>
<evidence type="ECO:0000313" key="2">
    <source>
        <dbReference type="EMBL" id="QJW95526.1"/>
    </source>
</evidence>
<keyword evidence="1" id="KW-0472">Membrane</keyword>
<feature type="transmembrane region" description="Helical" evidence="1">
    <location>
        <begin position="352"/>
        <end position="371"/>
    </location>
</feature>
<feature type="transmembrane region" description="Helical" evidence="1">
    <location>
        <begin position="18"/>
        <end position="35"/>
    </location>
</feature>
<feature type="transmembrane region" description="Helical" evidence="1">
    <location>
        <begin position="44"/>
        <end position="63"/>
    </location>
</feature>
<feature type="transmembrane region" description="Helical" evidence="1">
    <location>
        <begin position="109"/>
        <end position="128"/>
    </location>
</feature>
<feature type="transmembrane region" description="Helical" evidence="1">
    <location>
        <begin position="317"/>
        <end position="340"/>
    </location>
</feature>
<dbReference type="GO" id="GO:0016788">
    <property type="term" value="F:hydrolase activity, acting on ester bonds"/>
    <property type="evidence" value="ECO:0007669"/>
    <property type="project" value="UniProtKB-ARBA"/>
</dbReference>
<dbReference type="InterPro" id="IPR036514">
    <property type="entry name" value="SGNH_hydro_sf"/>
</dbReference>
<organism evidence="2 3">
    <name type="scientific">Frigoriglobus tundricola</name>
    <dbReference type="NCBI Taxonomy" id="2774151"/>
    <lineage>
        <taxon>Bacteria</taxon>
        <taxon>Pseudomonadati</taxon>
        <taxon>Planctomycetota</taxon>
        <taxon>Planctomycetia</taxon>
        <taxon>Gemmatales</taxon>
        <taxon>Gemmataceae</taxon>
        <taxon>Frigoriglobus</taxon>
    </lineage>
</organism>
<proteinExistence type="predicted"/>
<accession>A0A6M5YQ86</accession>
<dbReference type="EMBL" id="CP053452">
    <property type="protein sequence ID" value="QJW95526.1"/>
    <property type="molecule type" value="Genomic_DNA"/>
</dbReference>
<feature type="transmembrane region" description="Helical" evidence="1">
    <location>
        <begin position="431"/>
        <end position="452"/>
    </location>
</feature>
<keyword evidence="3" id="KW-1185">Reference proteome</keyword>
<feature type="transmembrane region" description="Helical" evidence="1">
    <location>
        <begin position="162"/>
        <end position="183"/>
    </location>
</feature>
<feature type="transmembrane region" description="Helical" evidence="1">
    <location>
        <begin position="203"/>
        <end position="225"/>
    </location>
</feature>
<protein>
    <recommendedName>
        <fullName evidence="4">SGNH hydrolase-type esterase domain-containing protein</fullName>
    </recommendedName>
</protein>
<dbReference type="KEGG" id="ftj:FTUN_3075"/>
<dbReference type="Gene3D" id="3.40.50.1110">
    <property type="entry name" value="SGNH hydrolase"/>
    <property type="match status" value="1"/>
</dbReference>
<evidence type="ECO:0000313" key="3">
    <source>
        <dbReference type="Proteomes" id="UP000503447"/>
    </source>
</evidence>